<dbReference type="EC" id="3.2.2.1" evidence="2"/>
<dbReference type="Proteomes" id="UP000019226">
    <property type="component" value="Chromosome"/>
</dbReference>
<organism evidence="2 3">
    <name type="scientific">Corynebacterium casei LMG S-19264</name>
    <dbReference type="NCBI Taxonomy" id="1285583"/>
    <lineage>
        <taxon>Bacteria</taxon>
        <taxon>Bacillati</taxon>
        <taxon>Actinomycetota</taxon>
        <taxon>Actinomycetes</taxon>
        <taxon>Mycobacteriales</taxon>
        <taxon>Corynebacteriaceae</taxon>
        <taxon>Corynebacterium</taxon>
    </lineage>
</organism>
<gene>
    <name evidence="2" type="ORF">CCASEI_12970</name>
</gene>
<dbReference type="Gene3D" id="3.40.50.1580">
    <property type="entry name" value="Nucleoside phosphorylase domain"/>
    <property type="match status" value="1"/>
</dbReference>
<dbReference type="PANTHER" id="PTHR46832">
    <property type="entry name" value="5'-METHYLTHIOADENOSINE/S-ADENOSYLHOMOCYSTEINE NUCLEOSIDASE"/>
    <property type="match status" value="1"/>
</dbReference>
<dbReference type="InterPro" id="IPR035994">
    <property type="entry name" value="Nucleoside_phosphorylase_sf"/>
</dbReference>
<dbReference type="NCBIfam" id="NF004168">
    <property type="entry name" value="PRK05634.1"/>
    <property type="match status" value="1"/>
</dbReference>
<accession>A0ABM5PT47</accession>
<feature type="domain" description="Nucleoside phosphorylase" evidence="1">
    <location>
        <begin position="53"/>
        <end position="209"/>
    </location>
</feature>
<keyword evidence="2" id="KW-0378">Hydrolase</keyword>
<dbReference type="InterPro" id="IPR000845">
    <property type="entry name" value="Nucleoside_phosphorylase_d"/>
</dbReference>
<reference evidence="3" key="1">
    <citation type="submission" date="2013-02" db="EMBL/GenBank/DDBJ databases">
        <title>The complete genome sequence of Corynebacterium casei LMG S-19264 (=DSM 44701).</title>
        <authorList>
            <person name="Ruckert C."/>
            <person name="Albersmeier A."/>
            <person name="Kalinowski J."/>
        </authorList>
    </citation>
    <scope>NUCLEOTIDE SEQUENCE [LARGE SCALE GENOMIC DNA]</scope>
    <source>
        <strain evidence="3">LMG S-19264</strain>
    </source>
</reference>
<protein>
    <submittedName>
        <fullName evidence="2">Nucleosidase</fullName>
        <ecNumber evidence="2">3.2.2.1</ecNumber>
    </submittedName>
</protein>
<evidence type="ECO:0000259" key="1">
    <source>
        <dbReference type="Pfam" id="PF01048"/>
    </source>
</evidence>
<sequence length="223" mass="23294">MVTVCASVVIMSEHTIDQYNVGQLVSGESLAGRTLFVAAVHGEAERLPKDVPLLITGIGTLPAAISLTTVLARAQAQGALPARVVNVGTAGALRDGMAGVYEVNRVTKHDFHLDDHSGIAQYLLPDAIAIETSGRLPTAGLATGDQFVGDSETRERLAKESSLCDMEGYAVAAACALFGVPVTLLKQISDSADEVAEEAWAQAVPKGARQLFNALGELGLLEE</sequence>
<dbReference type="Pfam" id="PF01048">
    <property type="entry name" value="PNP_UDP_1"/>
    <property type="match status" value="1"/>
</dbReference>
<keyword evidence="3" id="KW-1185">Reference proteome</keyword>
<dbReference type="GO" id="GO:0008477">
    <property type="term" value="F:purine nucleosidase activity"/>
    <property type="evidence" value="ECO:0007669"/>
    <property type="project" value="UniProtKB-EC"/>
</dbReference>
<dbReference type="PANTHER" id="PTHR46832:SF1">
    <property type="entry name" value="5'-METHYLTHIOADENOSINE_S-ADENOSYLHOMOCYSTEINE NUCLEOSIDASE"/>
    <property type="match status" value="1"/>
</dbReference>
<dbReference type="EMBL" id="CP004350">
    <property type="protein sequence ID" value="AHI21144.1"/>
    <property type="molecule type" value="Genomic_DNA"/>
</dbReference>
<name>A0ABM5PT47_9CORY</name>
<proteinExistence type="predicted"/>
<evidence type="ECO:0000313" key="2">
    <source>
        <dbReference type="EMBL" id="AHI21144.1"/>
    </source>
</evidence>
<dbReference type="SUPFAM" id="SSF53167">
    <property type="entry name" value="Purine and uridine phosphorylases"/>
    <property type="match status" value="1"/>
</dbReference>
<evidence type="ECO:0000313" key="3">
    <source>
        <dbReference type="Proteomes" id="UP000019226"/>
    </source>
</evidence>
<keyword evidence="2" id="KW-0326">Glycosidase</keyword>